<dbReference type="AlphaFoldDB" id="A0A8S0Z4F6"/>
<feature type="region of interest" description="Disordered" evidence="1">
    <location>
        <begin position="43"/>
        <end position="179"/>
    </location>
</feature>
<evidence type="ECO:0000256" key="1">
    <source>
        <dbReference type="SAM" id="MobiDB-lite"/>
    </source>
</evidence>
<sequence>MEPEDEKKKKLNDDVVVFMRKRSETETPRYTARLKTYVDIQQKHRRAAAARRHTAGYKPYKASTKKEDQKLPTDTAEHGNDDDRMSRRMGGRTTEKPMRMHSFSRSESGPSDRCGKRRRRRSRCRRRRRRCGGRRRRRRRSCRRRRRRRSCRRRRRRSCGRRRRRRRSCRRRRRRSCRR</sequence>
<protein>
    <submittedName>
        <fullName evidence="2">Uncharacterized protein</fullName>
    </submittedName>
</protein>
<reference evidence="2 3" key="1">
    <citation type="submission" date="2020-04" db="EMBL/GenBank/DDBJ databases">
        <authorList>
            <person name="Wallbank WR R."/>
            <person name="Pardo Diaz C."/>
            <person name="Kozak K."/>
            <person name="Martin S."/>
            <person name="Jiggins C."/>
            <person name="Moest M."/>
            <person name="Warren A I."/>
            <person name="Byers J.R.P. K."/>
            <person name="Montejo-Kovacevich G."/>
            <person name="Yen C E."/>
        </authorList>
    </citation>
    <scope>NUCLEOTIDE SEQUENCE [LARGE SCALE GENOMIC DNA]</scope>
</reference>
<feature type="compositionally biased region" description="Basic residues" evidence="1">
    <location>
        <begin position="43"/>
        <end position="55"/>
    </location>
</feature>
<proteinExistence type="predicted"/>
<name>A0A8S0Z4F6_ARCPL</name>
<gene>
    <name evidence="2" type="ORF">APLA_LOCUS2760</name>
</gene>
<feature type="compositionally biased region" description="Basic and acidic residues" evidence="1">
    <location>
        <begin position="64"/>
        <end position="86"/>
    </location>
</feature>
<comment type="caution">
    <text evidence="2">The sequence shown here is derived from an EMBL/GenBank/DDBJ whole genome shotgun (WGS) entry which is preliminary data.</text>
</comment>
<dbReference type="Proteomes" id="UP000494256">
    <property type="component" value="Unassembled WGS sequence"/>
</dbReference>
<feature type="compositionally biased region" description="Basic residues" evidence="1">
    <location>
        <begin position="115"/>
        <end position="179"/>
    </location>
</feature>
<evidence type="ECO:0000313" key="3">
    <source>
        <dbReference type="Proteomes" id="UP000494256"/>
    </source>
</evidence>
<evidence type="ECO:0000313" key="2">
    <source>
        <dbReference type="EMBL" id="CAB3226929.1"/>
    </source>
</evidence>
<organism evidence="2 3">
    <name type="scientific">Arctia plantaginis</name>
    <name type="common">Wood tiger moth</name>
    <name type="synonym">Phalaena plantaginis</name>
    <dbReference type="NCBI Taxonomy" id="874455"/>
    <lineage>
        <taxon>Eukaryota</taxon>
        <taxon>Metazoa</taxon>
        <taxon>Ecdysozoa</taxon>
        <taxon>Arthropoda</taxon>
        <taxon>Hexapoda</taxon>
        <taxon>Insecta</taxon>
        <taxon>Pterygota</taxon>
        <taxon>Neoptera</taxon>
        <taxon>Endopterygota</taxon>
        <taxon>Lepidoptera</taxon>
        <taxon>Glossata</taxon>
        <taxon>Ditrysia</taxon>
        <taxon>Noctuoidea</taxon>
        <taxon>Erebidae</taxon>
        <taxon>Arctiinae</taxon>
        <taxon>Arctia</taxon>
    </lineage>
</organism>
<accession>A0A8S0Z4F6</accession>
<dbReference type="OrthoDB" id="270970at2759"/>
<dbReference type="EMBL" id="CADEBD010000275">
    <property type="protein sequence ID" value="CAB3226929.1"/>
    <property type="molecule type" value="Genomic_DNA"/>
</dbReference>